<reference evidence="1" key="1">
    <citation type="journal article" date="2019" name="Science">
        <title>Mutation of a bHLH transcription factor allowed almond domestication.</title>
        <authorList>
            <person name="Sanchez-Perez R."/>
            <person name="Pavan S."/>
            <person name="Mazzeo R."/>
            <person name="Moldovan C."/>
            <person name="Aiese Cigliano R."/>
            <person name="Del Cueto J."/>
            <person name="Ricciardi F."/>
            <person name="Lotti C."/>
            <person name="Ricciardi L."/>
            <person name="Dicenta F."/>
            <person name="Lopez-Marques R.L."/>
            <person name="Lindberg Moller B."/>
        </authorList>
    </citation>
    <scope>NUCLEOTIDE SEQUENCE</scope>
</reference>
<proteinExistence type="predicted"/>
<evidence type="ECO:0000313" key="1">
    <source>
        <dbReference type="EMBL" id="BBN67590.1"/>
    </source>
</evidence>
<accession>A0A5H2Y2Q0</accession>
<feature type="non-terminal residue" evidence="1">
    <location>
        <position position="1"/>
    </location>
</feature>
<sequence>NAFDCGLGDRVVEMQMDVWVWPEGAGNGYSDLSTTTTTDDILPSLEDQGVHQLYPKGPNIGLPPSVLTLLLGVNPVRRDRKLTLSISFFELDIRWRKLRIPIFCEASRADSEHGRRRSCKGMPCEDMTLGLTILRWIGTGGISVVKVQSVGKVTSDHLIVRDSDSSIRLLLALELLEL</sequence>
<protein>
    <submittedName>
        <fullName evidence="1">Uncharacterized protein</fullName>
    </submittedName>
</protein>
<name>A0A5H2Y2Q0_PRUDU</name>
<gene>
    <name evidence="1" type="ORF">Prudu_122S000200</name>
</gene>
<organism evidence="1">
    <name type="scientific">Prunus dulcis</name>
    <name type="common">Almond</name>
    <name type="synonym">Amygdalus dulcis</name>
    <dbReference type="NCBI Taxonomy" id="3755"/>
    <lineage>
        <taxon>Eukaryota</taxon>
        <taxon>Viridiplantae</taxon>
        <taxon>Streptophyta</taxon>
        <taxon>Embryophyta</taxon>
        <taxon>Tracheophyta</taxon>
        <taxon>Spermatophyta</taxon>
        <taxon>Magnoliopsida</taxon>
        <taxon>eudicotyledons</taxon>
        <taxon>Gunneridae</taxon>
        <taxon>Pentapetalae</taxon>
        <taxon>rosids</taxon>
        <taxon>fabids</taxon>
        <taxon>Rosales</taxon>
        <taxon>Rosaceae</taxon>
        <taxon>Amygdaloideae</taxon>
        <taxon>Amygdaleae</taxon>
        <taxon>Prunus</taxon>
    </lineage>
</organism>
<dbReference type="EMBL" id="AP020459">
    <property type="protein sequence ID" value="BBN67590.1"/>
    <property type="molecule type" value="Genomic_DNA"/>
</dbReference>
<dbReference type="AlphaFoldDB" id="A0A5H2Y2Q0"/>